<accession>A0ABV8KLB6</accession>
<sequence length="68" mass="7611">MPEIRRVGAHYLYRQDFRDEPEIRAAGEAPTLRNVIAEIGYPNGSTRAVSLPVGRPDGDWKMCGPEAR</sequence>
<protein>
    <submittedName>
        <fullName evidence="1">Uncharacterized protein</fullName>
    </submittedName>
</protein>
<reference evidence="2" key="1">
    <citation type="journal article" date="2019" name="Int. J. Syst. Evol. Microbiol.">
        <title>The Global Catalogue of Microorganisms (GCM) 10K type strain sequencing project: providing services to taxonomists for standard genome sequencing and annotation.</title>
        <authorList>
            <consortium name="The Broad Institute Genomics Platform"/>
            <consortium name="The Broad Institute Genome Sequencing Center for Infectious Disease"/>
            <person name="Wu L."/>
            <person name="Ma J."/>
        </authorList>
    </citation>
    <scope>NUCLEOTIDE SEQUENCE [LARGE SCALE GENOMIC DNA]</scope>
    <source>
        <strain evidence="2">2902at01</strain>
    </source>
</reference>
<proteinExistence type="predicted"/>
<evidence type="ECO:0000313" key="2">
    <source>
        <dbReference type="Proteomes" id="UP001595868"/>
    </source>
</evidence>
<keyword evidence="2" id="KW-1185">Reference proteome</keyword>
<evidence type="ECO:0000313" key="1">
    <source>
        <dbReference type="EMBL" id="MFC4106316.1"/>
    </source>
</evidence>
<organism evidence="1 2">
    <name type="scientific">Micromonospora zhanjiangensis</name>
    <dbReference type="NCBI Taxonomy" id="1522057"/>
    <lineage>
        <taxon>Bacteria</taxon>
        <taxon>Bacillati</taxon>
        <taxon>Actinomycetota</taxon>
        <taxon>Actinomycetes</taxon>
        <taxon>Micromonosporales</taxon>
        <taxon>Micromonosporaceae</taxon>
        <taxon>Micromonospora</taxon>
    </lineage>
</organism>
<comment type="caution">
    <text evidence="1">The sequence shown here is derived from an EMBL/GenBank/DDBJ whole genome shotgun (WGS) entry which is preliminary data.</text>
</comment>
<name>A0ABV8KLB6_9ACTN</name>
<dbReference type="EMBL" id="JBHSBN010000005">
    <property type="protein sequence ID" value="MFC4106316.1"/>
    <property type="molecule type" value="Genomic_DNA"/>
</dbReference>
<dbReference type="Proteomes" id="UP001595868">
    <property type="component" value="Unassembled WGS sequence"/>
</dbReference>
<dbReference type="RefSeq" id="WP_377543997.1">
    <property type="nucleotide sequence ID" value="NZ_JBHSBN010000005.1"/>
</dbReference>
<gene>
    <name evidence="1" type="ORF">ACFOX0_10255</name>
</gene>